<dbReference type="PROSITE" id="PS51257">
    <property type="entry name" value="PROKAR_LIPOPROTEIN"/>
    <property type="match status" value="1"/>
</dbReference>
<feature type="domain" description="Solute-binding protein family 5" evidence="5">
    <location>
        <begin position="85"/>
        <end position="447"/>
    </location>
</feature>
<evidence type="ECO:0000256" key="4">
    <source>
        <dbReference type="ARBA" id="ARBA00022729"/>
    </source>
</evidence>
<evidence type="ECO:0000256" key="3">
    <source>
        <dbReference type="ARBA" id="ARBA00022448"/>
    </source>
</evidence>
<evidence type="ECO:0000313" key="6">
    <source>
        <dbReference type="EMBL" id="MFC6385873.1"/>
    </source>
</evidence>
<keyword evidence="7" id="KW-1185">Reference proteome</keyword>
<reference evidence="7" key="1">
    <citation type="journal article" date="2019" name="Int. J. Syst. Evol. Microbiol.">
        <title>The Global Catalogue of Microorganisms (GCM) 10K type strain sequencing project: providing services to taxonomists for standard genome sequencing and annotation.</title>
        <authorList>
            <consortium name="The Broad Institute Genomics Platform"/>
            <consortium name="The Broad Institute Genome Sequencing Center for Infectious Disease"/>
            <person name="Wu L."/>
            <person name="Ma J."/>
        </authorList>
    </citation>
    <scope>NUCLEOTIDE SEQUENCE [LARGE SCALE GENOMIC DNA]</scope>
    <source>
        <strain evidence="7">CCUG 42001</strain>
    </source>
</reference>
<evidence type="ECO:0000313" key="7">
    <source>
        <dbReference type="Proteomes" id="UP001596267"/>
    </source>
</evidence>
<dbReference type="InterPro" id="IPR039424">
    <property type="entry name" value="SBP_5"/>
</dbReference>
<dbReference type="InterPro" id="IPR000914">
    <property type="entry name" value="SBP_5_dom"/>
</dbReference>
<proteinExistence type="inferred from homology"/>
<keyword evidence="3" id="KW-0813">Transport</keyword>
<dbReference type="Pfam" id="PF00496">
    <property type="entry name" value="SBP_bac_5"/>
    <property type="match status" value="1"/>
</dbReference>
<dbReference type="PIRSF" id="PIRSF002741">
    <property type="entry name" value="MppA"/>
    <property type="match status" value="1"/>
</dbReference>
<organism evidence="6 7">
    <name type="scientific">Sporolactobacillus kofuensis</name>
    <dbReference type="NCBI Taxonomy" id="269672"/>
    <lineage>
        <taxon>Bacteria</taxon>
        <taxon>Bacillati</taxon>
        <taxon>Bacillota</taxon>
        <taxon>Bacilli</taxon>
        <taxon>Bacillales</taxon>
        <taxon>Sporolactobacillaceae</taxon>
        <taxon>Sporolactobacillus</taxon>
    </lineage>
</organism>
<dbReference type="InterPro" id="IPR023765">
    <property type="entry name" value="SBP_5_CS"/>
</dbReference>
<dbReference type="Proteomes" id="UP001596267">
    <property type="component" value="Unassembled WGS sequence"/>
</dbReference>
<dbReference type="InterPro" id="IPR030678">
    <property type="entry name" value="Peptide/Ni-bd"/>
</dbReference>
<protein>
    <submittedName>
        <fullName evidence="6">ABC transporter substrate-binding protein</fullName>
    </submittedName>
</protein>
<gene>
    <name evidence="6" type="ORF">ACFP7A_04595</name>
</gene>
<dbReference type="RefSeq" id="WP_253052487.1">
    <property type="nucleotide sequence ID" value="NZ_JAMXWN010000002.1"/>
</dbReference>
<dbReference type="Gene3D" id="3.10.105.10">
    <property type="entry name" value="Dipeptide-binding Protein, Domain 3"/>
    <property type="match status" value="1"/>
</dbReference>
<accession>A0ABW1WCA9</accession>
<comment type="similarity">
    <text evidence="2">Belongs to the bacterial solute-binding protein 5 family.</text>
</comment>
<comment type="caution">
    <text evidence="6">The sequence shown here is derived from an EMBL/GenBank/DDBJ whole genome shotgun (WGS) entry which is preliminary data.</text>
</comment>
<dbReference type="PANTHER" id="PTHR30290:SF9">
    <property type="entry name" value="OLIGOPEPTIDE-BINDING PROTEIN APPA"/>
    <property type="match status" value="1"/>
</dbReference>
<dbReference type="PROSITE" id="PS01040">
    <property type="entry name" value="SBP_BACTERIAL_5"/>
    <property type="match status" value="1"/>
</dbReference>
<evidence type="ECO:0000256" key="2">
    <source>
        <dbReference type="ARBA" id="ARBA00005695"/>
    </source>
</evidence>
<dbReference type="EMBL" id="JBHSTQ010000003">
    <property type="protein sequence ID" value="MFC6385873.1"/>
    <property type="molecule type" value="Genomic_DNA"/>
</dbReference>
<sequence>MPIKRLAVILLAMLLVLSGCGGGVAGGKHISKNGGTLIIGIESEADTLDPSSASGWVTMRINNQIYEPLIGEDLSKSSKEAPVPKLIPILATSYSKSDDGKTYTFNLRKNVKFQDGTPFNAQAVAFNLKRLTDPKFKYYYKLGAARTFRALQYNKGYKIINDYKIQIILSKPFADFPRMLGEINSLQIVSPAAVKKYGNEQLGNHPVGTGPFKFKSRQRGSNITLVKNKDYWGKKAYLDKVIFRPMSNSSSRVLALQNNSVDMIAVPPADALAKLKQQKFKILSGTPPHVWYLTFNMDNPIMKNVKVRQAINYAIDRKQIANNLLKGSVKPAYTIQSPANLAFDPSKKWYSYDPAKAKQLLKQAGYPNGFSTTLQTSVDGSGQLMPTAIAQWIQRDLKKVGINLKISTTEWIAYVAQYNMGMPKSVGMNQMSSGRTTPYFLSMIANSKFMAPGGYNSGRYHDPKLDKVLDDATTAVSQKKSLALWKKAENMMMTNPGWAPIVNDSAPYVLSTNVHGFVIPAEEWYSLAKVWVENKN</sequence>
<evidence type="ECO:0000256" key="1">
    <source>
        <dbReference type="ARBA" id="ARBA00004193"/>
    </source>
</evidence>
<dbReference type="Gene3D" id="3.40.190.10">
    <property type="entry name" value="Periplasmic binding protein-like II"/>
    <property type="match status" value="1"/>
</dbReference>
<comment type="subcellular location">
    <subcellularLocation>
        <location evidence="1">Cell membrane</location>
        <topology evidence="1">Lipid-anchor</topology>
    </subcellularLocation>
</comment>
<keyword evidence="4" id="KW-0732">Signal</keyword>
<dbReference type="SUPFAM" id="SSF53850">
    <property type="entry name" value="Periplasmic binding protein-like II"/>
    <property type="match status" value="1"/>
</dbReference>
<evidence type="ECO:0000259" key="5">
    <source>
        <dbReference type="Pfam" id="PF00496"/>
    </source>
</evidence>
<dbReference type="Gene3D" id="3.90.76.10">
    <property type="entry name" value="Dipeptide-binding Protein, Domain 1"/>
    <property type="match status" value="1"/>
</dbReference>
<dbReference type="PANTHER" id="PTHR30290">
    <property type="entry name" value="PERIPLASMIC BINDING COMPONENT OF ABC TRANSPORTER"/>
    <property type="match status" value="1"/>
</dbReference>
<name>A0ABW1WCA9_9BACL</name>